<keyword evidence="2" id="KW-1185">Reference proteome</keyword>
<dbReference type="AlphaFoldDB" id="F2L0L4"/>
<name>F2L0L4_THEU7</name>
<dbReference type="GeneID" id="10360747"/>
<gene>
    <name evidence="1" type="ordered locus">TUZN_1219</name>
</gene>
<dbReference type="STRING" id="999630.TUZN_1219"/>
<accession>F2L0L4</accession>
<dbReference type="EMBL" id="CP002590">
    <property type="protein sequence ID" value="AEA12696.1"/>
    <property type="molecule type" value="Genomic_DNA"/>
</dbReference>
<dbReference type="Gene3D" id="3.90.280.10">
    <property type="entry name" value="PEBP-like"/>
    <property type="match status" value="1"/>
</dbReference>
<dbReference type="PANTHER" id="PTHR30289">
    <property type="entry name" value="UNCHARACTERIZED PROTEIN YBCL-RELATED"/>
    <property type="match status" value="1"/>
</dbReference>
<dbReference type="PANTHER" id="PTHR30289:SF1">
    <property type="entry name" value="PEBP (PHOSPHATIDYLETHANOLAMINE-BINDING PROTEIN) FAMILY PROTEIN"/>
    <property type="match status" value="1"/>
</dbReference>
<reference key="2">
    <citation type="submission" date="2011-03" db="EMBL/GenBank/DDBJ databases">
        <title>Complete genome sequence of the thermoacidophilic crenarchaeon Thermoproteus uzoniensis 768-20.</title>
        <authorList>
            <person name="Mardanov A.V."/>
            <person name="Gumerov V.M."/>
            <person name="Beletsky A.V."/>
            <person name="Prokofeva M.I."/>
            <person name="Bonch-Osmolovskaya E.A."/>
            <person name="Ravin N.V."/>
            <person name="Skryabin K.G."/>
        </authorList>
    </citation>
    <scope>NUCLEOTIDE SEQUENCE</scope>
    <source>
        <strain>768-20</strain>
    </source>
</reference>
<dbReference type="HOGENOM" id="CLU_083918_3_0_2"/>
<organism evidence="1 2">
    <name type="scientific">Thermoproteus uzoniensis (strain 768-20)</name>
    <dbReference type="NCBI Taxonomy" id="999630"/>
    <lineage>
        <taxon>Archaea</taxon>
        <taxon>Thermoproteota</taxon>
        <taxon>Thermoprotei</taxon>
        <taxon>Thermoproteales</taxon>
        <taxon>Thermoproteaceae</taxon>
        <taxon>Thermoproteus</taxon>
    </lineage>
</organism>
<dbReference type="SUPFAM" id="SSF49777">
    <property type="entry name" value="PEBP-like"/>
    <property type="match status" value="1"/>
</dbReference>
<protein>
    <submittedName>
        <fullName evidence="1">PEBP family protein</fullName>
    </submittedName>
</protein>
<dbReference type="KEGG" id="tuz:TUZN_1219"/>
<dbReference type="InterPro" id="IPR008914">
    <property type="entry name" value="PEBP"/>
</dbReference>
<dbReference type="CDD" id="cd00865">
    <property type="entry name" value="PEBP_bact_arch"/>
    <property type="match status" value="1"/>
</dbReference>
<sequence length="189" mass="19699">MRLSKVLIAVLIAVAALAIAAFYSMRPTAVEKAGPARAAIEVYSPAFSNGSTIPTQYTCDGADISPPLAWRGVPAGAKSLLIAMVDLDAPGGEFVHWVLYNVNPNLTSLPQGVPTNGTTQYGLQAVNDFGRVGYGGPCPPPGKPHRYVIYVYALNSTLAVPPGAPARQVLQAAGPYVIGVGYTVGLYGR</sequence>
<dbReference type="RefSeq" id="WP_013680032.1">
    <property type="nucleotide sequence ID" value="NC_015315.1"/>
</dbReference>
<evidence type="ECO:0000313" key="2">
    <source>
        <dbReference type="Proteomes" id="UP000008138"/>
    </source>
</evidence>
<reference evidence="1 2" key="1">
    <citation type="journal article" date="2011" name="J. Bacteriol.">
        <title>Complete genome sequence of the thermoacidophilic crenarchaeon Thermoproteus uzoniensis 768-20.</title>
        <authorList>
            <person name="Mardanov A.V."/>
            <person name="Gumerov V.M."/>
            <person name="Beletsky A.V."/>
            <person name="Prokofeva M.I."/>
            <person name="Bonch-Osmolovskaya E.A."/>
            <person name="Ravin N.V."/>
            <person name="Skryabin K.G."/>
        </authorList>
    </citation>
    <scope>NUCLEOTIDE SEQUENCE [LARGE SCALE GENOMIC DNA]</scope>
    <source>
        <strain evidence="1 2">768-20</strain>
    </source>
</reference>
<dbReference type="InterPro" id="IPR005247">
    <property type="entry name" value="YbhB_YbcL/LppC-like"/>
</dbReference>
<dbReference type="Proteomes" id="UP000008138">
    <property type="component" value="Chromosome"/>
</dbReference>
<proteinExistence type="predicted"/>
<evidence type="ECO:0000313" key="1">
    <source>
        <dbReference type="EMBL" id="AEA12696.1"/>
    </source>
</evidence>
<dbReference type="eggNOG" id="arCOG04702">
    <property type="taxonomic scope" value="Archaea"/>
</dbReference>
<dbReference type="OrthoDB" id="28720at2157"/>
<dbReference type="Pfam" id="PF01161">
    <property type="entry name" value="PBP"/>
    <property type="match status" value="1"/>
</dbReference>
<dbReference type="NCBIfam" id="TIGR00481">
    <property type="entry name" value="YbhB/YbcL family Raf kinase inhibitor-like protein"/>
    <property type="match status" value="1"/>
</dbReference>
<dbReference type="InterPro" id="IPR036610">
    <property type="entry name" value="PEBP-like_sf"/>
</dbReference>